<dbReference type="EMBL" id="ML178830">
    <property type="protein sequence ID" value="TFL00200.1"/>
    <property type="molecule type" value="Genomic_DNA"/>
</dbReference>
<proteinExistence type="predicted"/>
<dbReference type="OrthoDB" id="3258141at2759"/>
<dbReference type="Proteomes" id="UP000305067">
    <property type="component" value="Unassembled WGS sequence"/>
</dbReference>
<keyword evidence="2" id="KW-1185">Reference proteome</keyword>
<name>A0A5C3QGD0_9AGAR</name>
<organism evidence="1 2">
    <name type="scientific">Pterulicium gracile</name>
    <dbReference type="NCBI Taxonomy" id="1884261"/>
    <lineage>
        <taxon>Eukaryota</taxon>
        <taxon>Fungi</taxon>
        <taxon>Dikarya</taxon>
        <taxon>Basidiomycota</taxon>
        <taxon>Agaricomycotina</taxon>
        <taxon>Agaricomycetes</taxon>
        <taxon>Agaricomycetidae</taxon>
        <taxon>Agaricales</taxon>
        <taxon>Pleurotineae</taxon>
        <taxon>Pterulaceae</taxon>
        <taxon>Pterulicium</taxon>
    </lineage>
</organism>
<evidence type="ECO:0000313" key="2">
    <source>
        <dbReference type="Proteomes" id="UP000305067"/>
    </source>
</evidence>
<sequence length="272" mass="30585">MAKLIRSAKSGSDWTTNDLDSYNISLVHQEAHDFFGVQVLPDPTVDAELLHNLEANTMQSDRNAELINLLDLAMIRSSGESAVDDFAVELFKMTGYVRRNRVARTRKDLSLLVCGEYRHVKTDVCIVNREQNDILLLVQEDKRLEDSEPFDARAQLVAEALAAFTENNAHRESMGLTPLHSKWPSSKAHCQPQVMPGIVMVGTSPTFFKIPITKELVSHVSHGTYPPTPTIVTFCFPPVPRPARRRSDGMKPLDNRREILKCYEAFKVIVGI</sequence>
<protein>
    <submittedName>
        <fullName evidence="1">Uncharacterized protein</fullName>
    </submittedName>
</protein>
<reference evidence="1 2" key="1">
    <citation type="journal article" date="2019" name="Nat. Ecol. Evol.">
        <title>Megaphylogeny resolves global patterns of mushroom evolution.</title>
        <authorList>
            <person name="Varga T."/>
            <person name="Krizsan K."/>
            <person name="Foldi C."/>
            <person name="Dima B."/>
            <person name="Sanchez-Garcia M."/>
            <person name="Sanchez-Ramirez S."/>
            <person name="Szollosi G.J."/>
            <person name="Szarkandi J.G."/>
            <person name="Papp V."/>
            <person name="Albert L."/>
            <person name="Andreopoulos W."/>
            <person name="Angelini C."/>
            <person name="Antonin V."/>
            <person name="Barry K.W."/>
            <person name="Bougher N.L."/>
            <person name="Buchanan P."/>
            <person name="Buyck B."/>
            <person name="Bense V."/>
            <person name="Catcheside P."/>
            <person name="Chovatia M."/>
            <person name="Cooper J."/>
            <person name="Damon W."/>
            <person name="Desjardin D."/>
            <person name="Finy P."/>
            <person name="Geml J."/>
            <person name="Haridas S."/>
            <person name="Hughes K."/>
            <person name="Justo A."/>
            <person name="Karasinski D."/>
            <person name="Kautmanova I."/>
            <person name="Kiss B."/>
            <person name="Kocsube S."/>
            <person name="Kotiranta H."/>
            <person name="LaButti K.M."/>
            <person name="Lechner B.E."/>
            <person name="Liimatainen K."/>
            <person name="Lipzen A."/>
            <person name="Lukacs Z."/>
            <person name="Mihaltcheva S."/>
            <person name="Morgado L.N."/>
            <person name="Niskanen T."/>
            <person name="Noordeloos M.E."/>
            <person name="Ohm R.A."/>
            <person name="Ortiz-Santana B."/>
            <person name="Ovrebo C."/>
            <person name="Racz N."/>
            <person name="Riley R."/>
            <person name="Savchenko A."/>
            <person name="Shiryaev A."/>
            <person name="Soop K."/>
            <person name="Spirin V."/>
            <person name="Szebenyi C."/>
            <person name="Tomsovsky M."/>
            <person name="Tulloss R.E."/>
            <person name="Uehling J."/>
            <person name="Grigoriev I.V."/>
            <person name="Vagvolgyi C."/>
            <person name="Papp T."/>
            <person name="Martin F.M."/>
            <person name="Miettinen O."/>
            <person name="Hibbett D.S."/>
            <person name="Nagy L.G."/>
        </authorList>
    </citation>
    <scope>NUCLEOTIDE SEQUENCE [LARGE SCALE GENOMIC DNA]</scope>
    <source>
        <strain evidence="1 2">CBS 309.79</strain>
    </source>
</reference>
<dbReference type="AlphaFoldDB" id="A0A5C3QGD0"/>
<accession>A0A5C3QGD0</accession>
<evidence type="ECO:0000313" key="1">
    <source>
        <dbReference type="EMBL" id="TFL00200.1"/>
    </source>
</evidence>
<gene>
    <name evidence="1" type="ORF">BDV98DRAFT_650544</name>
</gene>